<organism evidence="2 3">
    <name type="scientific">Limimonas halophila</name>
    <dbReference type="NCBI Taxonomy" id="1082479"/>
    <lineage>
        <taxon>Bacteria</taxon>
        <taxon>Pseudomonadati</taxon>
        <taxon>Pseudomonadota</taxon>
        <taxon>Alphaproteobacteria</taxon>
        <taxon>Rhodospirillales</taxon>
        <taxon>Rhodovibrionaceae</taxon>
        <taxon>Limimonas</taxon>
    </lineage>
</organism>
<dbReference type="Gene3D" id="1.50.10.10">
    <property type="match status" value="1"/>
</dbReference>
<dbReference type="InterPro" id="IPR004879">
    <property type="entry name" value="Ssp411-like_TRX"/>
</dbReference>
<accession>A0A1G7SNB8</accession>
<dbReference type="STRING" id="1082479.SAMN05216241_10773"/>
<dbReference type="RefSeq" id="WP_090020424.1">
    <property type="nucleotide sequence ID" value="NZ_FNCE01000007.1"/>
</dbReference>
<dbReference type="Proteomes" id="UP000199415">
    <property type="component" value="Unassembled WGS sequence"/>
</dbReference>
<name>A0A1G7SNB8_9PROT</name>
<dbReference type="CDD" id="cd02955">
    <property type="entry name" value="SSP411"/>
    <property type="match status" value="1"/>
</dbReference>
<reference evidence="2 3" key="1">
    <citation type="submission" date="2016-10" db="EMBL/GenBank/DDBJ databases">
        <authorList>
            <person name="de Groot N.N."/>
        </authorList>
    </citation>
    <scope>NUCLEOTIDE SEQUENCE [LARGE SCALE GENOMIC DNA]</scope>
    <source>
        <strain evidence="2 3">DSM 25584</strain>
    </source>
</reference>
<dbReference type="SUPFAM" id="SSF52833">
    <property type="entry name" value="Thioredoxin-like"/>
    <property type="match status" value="1"/>
</dbReference>
<dbReference type="Gene3D" id="3.40.30.10">
    <property type="entry name" value="Glutaredoxin"/>
    <property type="match status" value="1"/>
</dbReference>
<proteinExistence type="predicted"/>
<dbReference type="InterPro" id="IPR024705">
    <property type="entry name" value="Ssp411"/>
</dbReference>
<dbReference type="InterPro" id="IPR036249">
    <property type="entry name" value="Thioredoxin-like_sf"/>
</dbReference>
<dbReference type="PANTHER" id="PTHR42899">
    <property type="entry name" value="SPERMATOGENESIS-ASSOCIATED PROTEIN 20"/>
    <property type="match status" value="1"/>
</dbReference>
<dbReference type="InterPro" id="IPR008928">
    <property type="entry name" value="6-hairpin_glycosidase_sf"/>
</dbReference>
<dbReference type="Pfam" id="PF03190">
    <property type="entry name" value="Thioredox_DsbH"/>
    <property type="match status" value="1"/>
</dbReference>
<sequence>MAEQHGANRLAGETSPYLLQHKDNPVAWHPWGREALDAAKRENKPILLSVGYAACHWCHVMAHESFEDPEVAEVMNRHFINIKVDREERPDLDHIYQNAIALLGQHGGWPLTMFLTPDGEPFWGGTYFPRFDRYGMAGLPRVLETIANVWNQEPDKVQTNVTRLRDALQGMAQPQGGGDVDPAMLDEAANRLAQSVDPTHGGIGTQPKFPQPAILAMLFRGWVRSGTEQAREGALLTLRRMSQGGIYDHLGGGFARYSVDERWLVPHFEKMLYDNAQLLEALTWAWQETGDALFHRRVHDTVGWLLREMIALDANGEPTGAFAASLDADSEGEEGKFYVWTEAEIDHVLGGDAELFKRVYDVSGEGNWENGKTILNRLNAPNSLGEGAESKLAACRARLFAVRERRVRPGWDDKVLADWNGLAIAALAEAGAAFGETAWLHAAARAFSFVRDNMDRDGRLLHAWRRGQAQHAGTLDDYAAMARAALTLHEHTGKPTYLADAERWAATLDRHFWDAENGGYFITADDVDDVILRPKHAHDSAQPSGNGLALGVLARLACFTGNTAYRERAHALTRAFAGELSRNFVPLCTLLANVELLNASTQIAIIGDRGRDDTQALIRVVERTLLPNRVLQVVAPDAALPDGHPAAGKAQLDGRPTAYVCHGATCSQPVSDPEALRQLLR</sequence>
<evidence type="ECO:0000313" key="3">
    <source>
        <dbReference type="Proteomes" id="UP000199415"/>
    </source>
</evidence>
<protein>
    <recommendedName>
        <fullName evidence="1">Spermatogenesis-associated protein 20-like TRX domain-containing protein</fullName>
    </recommendedName>
</protein>
<dbReference type="OrthoDB" id="9762614at2"/>
<dbReference type="GO" id="GO:0005975">
    <property type="term" value="P:carbohydrate metabolic process"/>
    <property type="evidence" value="ECO:0007669"/>
    <property type="project" value="InterPro"/>
</dbReference>
<dbReference type="SUPFAM" id="SSF48208">
    <property type="entry name" value="Six-hairpin glycosidases"/>
    <property type="match status" value="1"/>
</dbReference>
<dbReference type="AlphaFoldDB" id="A0A1G7SNB8"/>
<keyword evidence="3" id="KW-1185">Reference proteome</keyword>
<dbReference type="InterPro" id="IPR012341">
    <property type="entry name" value="6hp_glycosidase-like_sf"/>
</dbReference>
<dbReference type="PANTHER" id="PTHR42899:SF1">
    <property type="entry name" value="SPERMATOGENESIS-ASSOCIATED PROTEIN 20"/>
    <property type="match status" value="1"/>
</dbReference>
<dbReference type="PIRSF" id="PIRSF006402">
    <property type="entry name" value="UCP006402_thioredoxin"/>
    <property type="match status" value="1"/>
</dbReference>
<gene>
    <name evidence="2" type="ORF">SAMN05216241_10773</name>
</gene>
<evidence type="ECO:0000259" key="1">
    <source>
        <dbReference type="Pfam" id="PF03190"/>
    </source>
</evidence>
<dbReference type="EMBL" id="FNCE01000007">
    <property type="protein sequence ID" value="SDG24334.1"/>
    <property type="molecule type" value="Genomic_DNA"/>
</dbReference>
<feature type="domain" description="Spermatogenesis-associated protein 20-like TRX" evidence="1">
    <location>
        <begin position="8"/>
        <end position="168"/>
    </location>
</feature>
<evidence type="ECO:0000313" key="2">
    <source>
        <dbReference type="EMBL" id="SDG24334.1"/>
    </source>
</evidence>